<dbReference type="InterPro" id="IPR036259">
    <property type="entry name" value="MFS_trans_sf"/>
</dbReference>
<comment type="subcellular location">
    <subcellularLocation>
        <location evidence="1">Membrane</location>
        <topology evidence="1">Multi-pass membrane protein</topology>
    </subcellularLocation>
</comment>
<dbReference type="PANTHER" id="PTHR23508:SF10">
    <property type="entry name" value="CARBOXYLIC ACID TRANSPORTER PROTEIN HOMOLOG"/>
    <property type="match status" value="1"/>
</dbReference>
<dbReference type="GO" id="GO:0005886">
    <property type="term" value="C:plasma membrane"/>
    <property type="evidence" value="ECO:0007669"/>
    <property type="project" value="TreeGrafter"/>
</dbReference>
<protein>
    <submittedName>
        <fullName evidence="9">MFS general substrate transporter</fullName>
    </submittedName>
</protein>
<feature type="domain" description="Major facilitator superfamily (MFS) profile" evidence="8">
    <location>
        <begin position="13"/>
        <end position="431"/>
    </location>
</feature>
<evidence type="ECO:0000256" key="3">
    <source>
        <dbReference type="ARBA" id="ARBA00022692"/>
    </source>
</evidence>
<keyword evidence="2" id="KW-0813">Transport</keyword>
<feature type="transmembrane region" description="Helical" evidence="7">
    <location>
        <begin position="186"/>
        <end position="207"/>
    </location>
</feature>
<feature type="transmembrane region" description="Helical" evidence="7">
    <location>
        <begin position="51"/>
        <end position="72"/>
    </location>
</feature>
<evidence type="ECO:0000256" key="7">
    <source>
        <dbReference type="SAM" id="Phobius"/>
    </source>
</evidence>
<feature type="transmembrane region" description="Helical" evidence="7">
    <location>
        <begin position="84"/>
        <end position="103"/>
    </location>
</feature>
<dbReference type="InterPro" id="IPR005828">
    <property type="entry name" value="MFS_sugar_transport-like"/>
</dbReference>
<feature type="transmembrane region" description="Helical" evidence="7">
    <location>
        <begin position="276"/>
        <end position="298"/>
    </location>
</feature>
<feature type="transmembrane region" description="Helical" evidence="7">
    <location>
        <begin position="152"/>
        <end position="180"/>
    </location>
</feature>
<organism evidence="9 10">
    <name type="scientific">Phanerochaete sordida</name>
    <dbReference type="NCBI Taxonomy" id="48140"/>
    <lineage>
        <taxon>Eukaryota</taxon>
        <taxon>Fungi</taxon>
        <taxon>Dikarya</taxon>
        <taxon>Basidiomycota</taxon>
        <taxon>Agaricomycotina</taxon>
        <taxon>Agaricomycetes</taxon>
        <taxon>Polyporales</taxon>
        <taxon>Phanerochaetaceae</taxon>
        <taxon>Phanerochaete</taxon>
    </lineage>
</organism>
<feature type="transmembrane region" description="Helical" evidence="7">
    <location>
        <begin position="409"/>
        <end position="427"/>
    </location>
</feature>
<dbReference type="Proteomes" id="UP000703269">
    <property type="component" value="Unassembled WGS sequence"/>
</dbReference>
<dbReference type="GO" id="GO:0046943">
    <property type="term" value="F:carboxylic acid transmembrane transporter activity"/>
    <property type="evidence" value="ECO:0007669"/>
    <property type="project" value="TreeGrafter"/>
</dbReference>
<feature type="region of interest" description="Disordered" evidence="6">
    <location>
        <begin position="458"/>
        <end position="486"/>
    </location>
</feature>
<gene>
    <name evidence="9" type="ORF">PsYK624_127380</name>
</gene>
<dbReference type="Gene3D" id="1.20.1250.20">
    <property type="entry name" value="MFS general substrate transporter like domains"/>
    <property type="match status" value="1"/>
</dbReference>
<evidence type="ECO:0000313" key="10">
    <source>
        <dbReference type="Proteomes" id="UP000703269"/>
    </source>
</evidence>
<sequence length="486" mass="52223">MSSNRSTLRQVSLIFACGTALFSDGYANGVIGLVNTLLTRIYGAEMPTSYSTTLTSVTFAGQVAGMLSFGYLSDRYGRKFGMMAAAAIVALFSGLSAASSGAHNSLHGLIAMLSAMRFFLGIGVGAEYPCGSVAASEQSEESGVSVKAQHRWFALATNTMIDFGFVISSFVPLVLFWIFGNDHLRAVWRLSLGLGVVPALAVLIWRWNIEEPSHYKKNSMARAPTPYLLVLRRYWKEWLGIALTWFIYDFITYPFGLYSSTITNNITGGNDSLSVVFGWSVVINLFYMPGTIIGAFVVDILGPKYTMITGLLCQAVIGFIMSGLYKQLTNHVGAFAVVYGIFLSFGELGPGNNLGLLAAKTGPTAVRGKFYGLAAACGKVGAFVGTWVFPHIIDGFGGSKTDRGNTGPFWIGSGLAILSALITLVLIRPLSHDGMADEDAKFREYLVEHGYDVSQLGLTSESSESVDASIDSEKDPSLTDVKLPAV</sequence>
<reference evidence="9 10" key="1">
    <citation type="submission" date="2021-08" db="EMBL/GenBank/DDBJ databases">
        <title>Draft Genome Sequence of Phanerochaete sordida strain YK-624.</title>
        <authorList>
            <person name="Mori T."/>
            <person name="Dohra H."/>
            <person name="Suzuki T."/>
            <person name="Kawagishi H."/>
            <person name="Hirai H."/>
        </authorList>
    </citation>
    <scope>NUCLEOTIDE SEQUENCE [LARGE SCALE GENOMIC DNA]</scope>
    <source>
        <strain evidence="9 10">YK-624</strain>
    </source>
</reference>
<evidence type="ECO:0000256" key="2">
    <source>
        <dbReference type="ARBA" id="ARBA00022448"/>
    </source>
</evidence>
<feature type="transmembrane region" description="Helical" evidence="7">
    <location>
        <begin position="370"/>
        <end position="389"/>
    </location>
</feature>
<comment type="caution">
    <text evidence="9">The sequence shown here is derived from an EMBL/GenBank/DDBJ whole genome shotgun (WGS) entry which is preliminary data.</text>
</comment>
<dbReference type="OrthoDB" id="2261376at2759"/>
<keyword evidence="10" id="KW-1185">Reference proteome</keyword>
<dbReference type="PROSITE" id="PS50850">
    <property type="entry name" value="MFS"/>
    <property type="match status" value="1"/>
</dbReference>
<dbReference type="AlphaFoldDB" id="A0A9P3GKQ3"/>
<feature type="transmembrane region" description="Helical" evidence="7">
    <location>
        <begin position="238"/>
        <end position="256"/>
    </location>
</feature>
<feature type="transmembrane region" description="Helical" evidence="7">
    <location>
        <begin position="305"/>
        <end position="325"/>
    </location>
</feature>
<evidence type="ECO:0000259" key="8">
    <source>
        <dbReference type="PROSITE" id="PS50850"/>
    </source>
</evidence>
<proteinExistence type="predicted"/>
<name>A0A9P3GKQ3_9APHY</name>
<evidence type="ECO:0000256" key="5">
    <source>
        <dbReference type="ARBA" id="ARBA00023136"/>
    </source>
</evidence>
<accession>A0A9P3GKQ3</accession>
<keyword evidence="3 7" id="KW-0812">Transmembrane</keyword>
<dbReference type="EMBL" id="BPQB01000061">
    <property type="protein sequence ID" value="GJE96541.1"/>
    <property type="molecule type" value="Genomic_DNA"/>
</dbReference>
<dbReference type="InterPro" id="IPR020846">
    <property type="entry name" value="MFS_dom"/>
</dbReference>
<keyword evidence="4 7" id="KW-1133">Transmembrane helix</keyword>
<dbReference type="Pfam" id="PF00083">
    <property type="entry name" value="Sugar_tr"/>
    <property type="match status" value="2"/>
</dbReference>
<dbReference type="PANTHER" id="PTHR23508">
    <property type="entry name" value="CARBOXYLIC ACID TRANSPORTER PROTEIN HOMOLOG"/>
    <property type="match status" value="1"/>
</dbReference>
<evidence type="ECO:0000256" key="4">
    <source>
        <dbReference type="ARBA" id="ARBA00022989"/>
    </source>
</evidence>
<evidence type="ECO:0000256" key="1">
    <source>
        <dbReference type="ARBA" id="ARBA00004141"/>
    </source>
</evidence>
<keyword evidence="5 7" id="KW-0472">Membrane</keyword>
<dbReference type="SUPFAM" id="SSF103473">
    <property type="entry name" value="MFS general substrate transporter"/>
    <property type="match status" value="1"/>
</dbReference>
<dbReference type="FunFam" id="1.20.1250.20:FF:000140">
    <property type="entry name" value="Putative MFS phospholipid transporter"/>
    <property type="match status" value="1"/>
</dbReference>
<evidence type="ECO:0000256" key="6">
    <source>
        <dbReference type="SAM" id="MobiDB-lite"/>
    </source>
</evidence>
<evidence type="ECO:0000313" key="9">
    <source>
        <dbReference type="EMBL" id="GJE96541.1"/>
    </source>
</evidence>
<feature type="transmembrane region" description="Helical" evidence="7">
    <location>
        <begin position="331"/>
        <end position="349"/>
    </location>
</feature>